<accession>A0A917WYE9</accession>
<feature type="compositionally biased region" description="Basic and acidic residues" evidence="1">
    <location>
        <begin position="342"/>
        <end position="352"/>
    </location>
</feature>
<evidence type="ECO:0000313" key="3">
    <source>
        <dbReference type="Proteomes" id="UP000642070"/>
    </source>
</evidence>
<proteinExistence type="predicted"/>
<dbReference type="Gene3D" id="3.40.50.10140">
    <property type="entry name" value="Toll/interleukin-1 receptor homology (TIR) domain"/>
    <property type="match status" value="1"/>
</dbReference>
<reference evidence="2" key="1">
    <citation type="journal article" date="2014" name="Int. J. Syst. Evol. Microbiol.">
        <title>Complete genome sequence of Corynebacterium casei LMG S-19264T (=DSM 44701T), isolated from a smear-ripened cheese.</title>
        <authorList>
            <consortium name="US DOE Joint Genome Institute (JGI-PGF)"/>
            <person name="Walter F."/>
            <person name="Albersmeier A."/>
            <person name="Kalinowski J."/>
            <person name="Ruckert C."/>
        </authorList>
    </citation>
    <scope>NUCLEOTIDE SEQUENCE</scope>
    <source>
        <strain evidence="2">JCM 19831</strain>
    </source>
</reference>
<evidence type="ECO:0008006" key="4">
    <source>
        <dbReference type="Google" id="ProtNLM"/>
    </source>
</evidence>
<organism evidence="2 3">
    <name type="scientific">Dactylosporangium sucinum</name>
    <dbReference type="NCBI Taxonomy" id="1424081"/>
    <lineage>
        <taxon>Bacteria</taxon>
        <taxon>Bacillati</taxon>
        <taxon>Actinomycetota</taxon>
        <taxon>Actinomycetes</taxon>
        <taxon>Micromonosporales</taxon>
        <taxon>Micromonosporaceae</taxon>
        <taxon>Dactylosporangium</taxon>
    </lineage>
</organism>
<protein>
    <recommendedName>
        <fullName evidence="4">TIR domain-containing protein</fullName>
    </recommendedName>
</protein>
<name>A0A917WYE9_9ACTN</name>
<dbReference type="AlphaFoldDB" id="A0A917WYE9"/>
<dbReference type="EMBL" id="BMPI01000022">
    <property type="protein sequence ID" value="GGM39703.1"/>
    <property type="molecule type" value="Genomic_DNA"/>
</dbReference>
<feature type="region of interest" description="Disordered" evidence="1">
    <location>
        <begin position="319"/>
        <end position="352"/>
    </location>
</feature>
<comment type="caution">
    <text evidence="2">The sequence shown here is derived from an EMBL/GenBank/DDBJ whole genome shotgun (WGS) entry which is preliminary data.</text>
</comment>
<evidence type="ECO:0000256" key="1">
    <source>
        <dbReference type="SAM" id="MobiDB-lite"/>
    </source>
</evidence>
<dbReference type="Proteomes" id="UP000642070">
    <property type="component" value="Unassembled WGS sequence"/>
</dbReference>
<reference evidence="2" key="2">
    <citation type="submission" date="2020-09" db="EMBL/GenBank/DDBJ databases">
        <authorList>
            <person name="Sun Q."/>
            <person name="Ohkuma M."/>
        </authorList>
    </citation>
    <scope>NUCLEOTIDE SEQUENCE</scope>
    <source>
        <strain evidence="2">JCM 19831</strain>
    </source>
</reference>
<sequence>MKQFFQDLSAAVAGHPQRNEELDAGFFDGLLPAGADLRTLLTEALGAAHVFIPLYSKNYFGNRWATGELDAFRTRLADAGTQHAERHIVPVLWSPLDSWDDRAQEVAAALAIIDEDAPERADYAQNGLRALCKLGAYRMQYMRIVQAVAERIVVVTRAHPLPRSKPPTAIQPHATDPRDARLVVTILTGEKGAGWRPYPTEHELVLADYVAATADRLGMPATVLDLAGAAEWSPVKPTVLLIDPDLTARNALAAVDALPRWVVPLVVVGDDQRGAAGADAVAATLQDAGFPKVLPARTASEFERAVPILVTEANKQFLRLGPVDPPAGPATPRPRLRPGTASDDRQGQGDAR</sequence>
<gene>
    <name evidence="2" type="ORF">GCM10007977_046400</name>
</gene>
<evidence type="ECO:0000313" key="2">
    <source>
        <dbReference type="EMBL" id="GGM39703.1"/>
    </source>
</evidence>
<dbReference type="InterPro" id="IPR035897">
    <property type="entry name" value="Toll_tir_struct_dom_sf"/>
</dbReference>
<feature type="compositionally biased region" description="Pro residues" evidence="1">
    <location>
        <begin position="323"/>
        <end position="332"/>
    </location>
</feature>
<keyword evidence="3" id="KW-1185">Reference proteome</keyword>
<dbReference type="SUPFAM" id="SSF52200">
    <property type="entry name" value="Toll/Interleukin receptor TIR domain"/>
    <property type="match status" value="1"/>
</dbReference>